<sequence length="315" mass="36905">MNPIKPQHYTTELKKTHPSVIDGTINISIENDFVTRYNQIPRHSKPFSKQFLEKVQRDYQTWIDSCNQHEYEEMMKDIDKKEKIYRPERDPYSSSVIKSLPSNFDPQMARIILSKEKHRLNQSKRATTQLTNISNISQVSAPARCDSRNRNLEKLHKNKKFHVGAIETRCDGTIKVFDEALKLRNEEILQKNRRRLLKLDQLDLKNKQDKTHELSQIAKENRDNKKMEMINLGLICNQSWAKSCMEKSSYTKPSTPPRPITANSLEAMNELAQFELKQIQQMKEKKMQKKSHVVVINPDDHFKLTQLPNGSAIYE</sequence>
<dbReference type="AlphaFoldDB" id="A0A1J4JHV9"/>
<proteinExistence type="predicted"/>
<evidence type="ECO:0000313" key="1">
    <source>
        <dbReference type="EMBL" id="OHS97085.1"/>
    </source>
</evidence>
<dbReference type="RefSeq" id="XP_068350222.1">
    <property type="nucleotide sequence ID" value="XM_068494969.1"/>
</dbReference>
<evidence type="ECO:0000313" key="2">
    <source>
        <dbReference type="Proteomes" id="UP000179807"/>
    </source>
</evidence>
<comment type="caution">
    <text evidence="1">The sequence shown here is derived from an EMBL/GenBank/DDBJ whole genome shotgun (WGS) entry which is preliminary data.</text>
</comment>
<dbReference type="VEuPathDB" id="TrichDB:TRFO_09638"/>
<reference evidence="1" key="1">
    <citation type="submission" date="2016-10" db="EMBL/GenBank/DDBJ databases">
        <authorList>
            <person name="Benchimol M."/>
            <person name="Almeida L.G."/>
            <person name="Vasconcelos A.T."/>
            <person name="Perreira-Neves A."/>
            <person name="Rosa I.A."/>
            <person name="Tasca T."/>
            <person name="Bogo M.R."/>
            <person name="de Souza W."/>
        </authorList>
    </citation>
    <scope>NUCLEOTIDE SEQUENCE [LARGE SCALE GENOMIC DNA]</scope>
    <source>
        <strain evidence="1">K</strain>
    </source>
</reference>
<keyword evidence="2" id="KW-1185">Reference proteome</keyword>
<protein>
    <submittedName>
        <fullName evidence="1">Uncharacterized protein</fullName>
    </submittedName>
</protein>
<name>A0A1J4JHV9_9EUKA</name>
<dbReference type="GeneID" id="94829673"/>
<gene>
    <name evidence="1" type="ORF">TRFO_09638</name>
</gene>
<dbReference type="Proteomes" id="UP000179807">
    <property type="component" value="Unassembled WGS sequence"/>
</dbReference>
<organism evidence="1 2">
    <name type="scientific">Tritrichomonas foetus</name>
    <dbReference type="NCBI Taxonomy" id="1144522"/>
    <lineage>
        <taxon>Eukaryota</taxon>
        <taxon>Metamonada</taxon>
        <taxon>Parabasalia</taxon>
        <taxon>Tritrichomonadida</taxon>
        <taxon>Tritrichomonadidae</taxon>
        <taxon>Tritrichomonas</taxon>
    </lineage>
</organism>
<dbReference type="EMBL" id="MLAK01001137">
    <property type="protein sequence ID" value="OHS97085.1"/>
    <property type="molecule type" value="Genomic_DNA"/>
</dbReference>
<accession>A0A1J4JHV9</accession>